<keyword evidence="2" id="KW-1185">Reference proteome</keyword>
<feature type="compositionally biased region" description="Basic and acidic residues" evidence="1">
    <location>
        <begin position="125"/>
        <end position="139"/>
    </location>
</feature>
<reference evidence="3" key="1">
    <citation type="submission" date="2016-11" db="UniProtKB">
        <authorList>
            <consortium name="WormBaseParasite"/>
        </authorList>
    </citation>
    <scope>IDENTIFICATION</scope>
</reference>
<dbReference type="WBParaSite" id="maker-unitig_38688-snap-gene-0.3-mRNA-1">
    <property type="protein sequence ID" value="maker-unitig_38688-snap-gene-0.3-mRNA-1"/>
    <property type="gene ID" value="maker-unitig_38688-snap-gene-0.3"/>
</dbReference>
<name>A0A1I8FKK3_9PLAT</name>
<evidence type="ECO:0000313" key="2">
    <source>
        <dbReference type="Proteomes" id="UP000095280"/>
    </source>
</evidence>
<proteinExistence type="predicted"/>
<feature type="compositionally biased region" description="Polar residues" evidence="1">
    <location>
        <begin position="140"/>
        <end position="152"/>
    </location>
</feature>
<feature type="region of interest" description="Disordered" evidence="1">
    <location>
        <begin position="91"/>
        <end position="152"/>
    </location>
</feature>
<dbReference type="Proteomes" id="UP000095280">
    <property type="component" value="Unplaced"/>
</dbReference>
<sequence length="152" mass="17284">HQHQHQHQHQHAASSTAESRHVSVFVTFLSSTGSCEDGEGAASCQLRQRQQRLRQKGQRPASVHCHHRLEGVQAGAKAELKEVVINNQHAGFEFDMPRKQKIDQQKNQDLSQAKEPRLESAATKNQRDLSQQKEPRLESAQKNQDLSQQRKT</sequence>
<evidence type="ECO:0000313" key="3">
    <source>
        <dbReference type="WBParaSite" id="maker-unitig_38688-snap-gene-0.3-mRNA-1"/>
    </source>
</evidence>
<organism evidence="2 3">
    <name type="scientific">Macrostomum lignano</name>
    <dbReference type="NCBI Taxonomy" id="282301"/>
    <lineage>
        <taxon>Eukaryota</taxon>
        <taxon>Metazoa</taxon>
        <taxon>Spiralia</taxon>
        <taxon>Lophotrochozoa</taxon>
        <taxon>Platyhelminthes</taxon>
        <taxon>Rhabditophora</taxon>
        <taxon>Macrostomorpha</taxon>
        <taxon>Macrostomida</taxon>
        <taxon>Macrostomidae</taxon>
        <taxon>Macrostomum</taxon>
    </lineage>
</organism>
<protein>
    <submittedName>
        <fullName evidence="3">Secreted protein</fullName>
    </submittedName>
</protein>
<evidence type="ECO:0000256" key="1">
    <source>
        <dbReference type="SAM" id="MobiDB-lite"/>
    </source>
</evidence>
<dbReference type="AlphaFoldDB" id="A0A1I8FKK3"/>
<accession>A0A1I8FKK3</accession>
<feature type="compositionally biased region" description="Basic and acidic residues" evidence="1">
    <location>
        <begin position="95"/>
        <end position="118"/>
    </location>
</feature>